<keyword evidence="1" id="KW-1133">Transmembrane helix</keyword>
<dbReference type="Proteomes" id="UP001219525">
    <property type="component" value="Unassembled WGS sequence"/>
</dbReference>
<dbReference type="EMBL" id="JARJCW010000003">
    <property type="protein sequence ID" value="KAJ7227231.1"/>
    <property type="molecule type" value="Genomic_DNA"/>
</dbReference>
<dbReference type="AlphaFoldDB" id="A0AAD6YRR6"/>
<proteinExistence type="predicted"/>
<accession>A0AAD6YRR6</accession>
<feature type="transmembrane region" description="Helical" evidence="1">
    <location>
        <begin position="92"/>
        <end position="112"/>
    </location>
</feature>
<organism evidence="2 3">
    <name type="scientific">Mycena pura</name>
    <dbReference type="NCBI Taxonomy" id="153505"/>
    <lineage>
        <taxon>Eukaryota</taxon>
        <taxon>Fungi</taxon>
        <taxon>Dikarya</taxon>
        <taxon>Basidiomycota</taxon>
        <taxon>Agaricomycotina</taxon>
        <taxon>Agaricomycetes</taxon>
        <taxon>Agaricomycetidae</taxon>
        <taxon>Agaricales</taxon>
        <taxon>Marasmiineae</taxon>
        <taxon>Mycenaceae</taxon>
        <taxon>Mycena</taxon>
    </lineage>
</organism>
<keyword evidence="3" id="KW-1185">Reference proteome</keyword>
<keyword evidence="1" id="KW-0472">Membrane</keyword>
<sequence length="161" mass="18077">MPPSISSVRGEPESPHLASGIAFFDVVQFLALIFLIITLAPAIFSASVVRMKTWFAFLISAAIYCISFLLLFGRQHNGPEPPLPICTLQAGLIYAGPPLLTCAGLLFVIELYMRLTAVTMSRKVNENFIHWMLWILPVVHAICFWVAIMWLGRHPHHFTRS</sequence>
<comment type="caution">
    <text evidence="2">The sequence shown here is derived from an EMBL/GenBank/DDBJ whole genome shotgun (WGS) entry which is preliminary data.</text>
</comment>
<feature type="transmembrane region" description="Helical" evidence="1">
    <location>
        <begin position="54"/>
        <end position="72"/>
    </location>
</feature>
<evidence type="ECO:0000313" key="2">
    <source>
        <dbReference type="EMBL" id="KAJ7227231.1"/>
    </source>
</evidence>
<keyword evidence="1" id="KW-0812">Transmembrane</keyword>
<reference evidence="2" key="1">
    <citation type="submission" date="2023-03" db="EMBL/GenBank/DDBJ databases">
        <title>Massive genome expansion in bonnet fungi (Mycena s.s.) driven by repeated elements and novel gene families across ecological guilds.</title>
        <authorList>
            <consortium name="Lawrence Berkeley National Laboratory"/>
            <person name="Harder C.B."/>
            <person name="Miyauchi S."/>
            <person name="Viragh M."/>
            <person name="Kuo A."/>
            <person name="Thoen E."/>
            <person name="Andreopoulos B."/>
            <person name="Lu D."/>
            <person name="Skrede I."/>
            <person name="Drula E."/>
            <person name="Henrissat B."/>
            <person name="Morin E."/>
            <person name="Kohler A."/>
            <person name="Barry K."/>
            <person name="LaButti K."/>
            <person name="Morin E."/>
            <person name="Salamov A."/>
            <person name="Lipzen A."/>
            <person name="Mereny Z."/>
            <person name="Hegedus B."/>
            <person name="Baldrian P."/>
            <person name="Stursova M."/>
            <person name="Weitz H."/>
            <person name="Taylor A."/>
            <person name="Grigoriev I.V."/>
            <person name="Nagy L.G."/>
            <person name="Martin F."/>
            <person name="Kauserud H."/>
        </authorList>
    </citation>
    <scope>NUCLEOTIDE SEQUENCE</scope>
    <source>
        <strain evidence="2">9144</strain>
    </source>
</reference>
<feature type="transmembrane region" description="Helical" evidence="1">
    <location>
        <begin position="133"/>
        <end position="152"/>
    </location>
</feature>
<feature type="transmembrane region" description="Helical" evidence="1">
    <location>
        <begin position="20"/>
        <end position="42"/>
    </location>
</feature>
<evidence type="ECO:0000256" key="1">
    <source>
        <dbReference type="SAM" id="Phobius"/>
    </source>
</evidence>
<gene>
    <name evidence="2" type="ORF">GGX14DRAFT_102307</name>
</gene>
<protein>
    <submittedName>
        <fullName evidence="2">Uncharacterized protein</fullName>
    </submittedName>
</protein>
<name>A0AAD6YRR6_9AGAR</name>
<evidence type="ECO:0000313" key="3">
    <source>
        <dbReference type="Proteomes" id="UP001219525"/>
    </source>
</evidence>